<dbReference type="PANTHER" id="PTHR21325">
    <property type="entry name" value="PHOSPHOLIPASE B, PLB1"/>
    <property type="match status" value="1"/>
</dbReference>
<proteinExistence type="predicted"/>
<dbReference type="GO" id="GO:0004620">
    <property type="term" value="F:phospholipase activity"/>
    <property type="evidence" value="ECO:0007669"/>
    <property type="project" value="InterPro"/>
</dbReference>
<organism evidence="1">
    <name type="scientific">Timema genevievae</name>
    <name type="common">Walking stick</name>
    <dbReference type="NCBI Taxonomy" id="629358"/>
    <lineage>
        <taxon>Eukaryota</taxon>
        <taxon>Metazoa</taxon>
        <taxon>Ecdysozoa</taxon>
        <taxon>Arthropoda</taxon>
        <taxon>Hexapoda</taxon>
        <taxon>Insecta</taxon>
        <taxon>Pterygota</taxon>
        <taxon>Neoptera</taxon>
        <taxon>Polyneoptera</taxon>
        <taxon>Phasmatodea</taxon>
        <taxon>Timematodea</taxon>
        <taxon>Timematoidea</taxon>
        <taxon>Timematidae</taxon>
        <taxon>Timema</taxon>
    </lineage>
</organism>
<name>A0A7R9JUC1_TIMGE</name>
<dbReference type="InterPro" id="IPR038885">
    <property type="entry name" value="PLB1"/>
</dbReference>
<protein>
    <submittedName>
        <fullName evidence="1">Uncharacterized protein</fullName>
    </submittedName>
</protein>
<dbReference type="EMBL" id="OE840154">
    <property type="protein sequence ID" value="CAD7589671.1"/>
    <property type="molecule type" value="Genomic_DNA"/>
</dbReference>
<dbReference type="GO" id="GO:0006644">
    <property type="term" value="P:phospholipid metabolic process"/>
    <property type="evidence" value="ECO:0007669"/>
    <property type="project" value="TreeGrafter"/>
</dbReference>
<gene>
    <name evidence="1" type="ORF">TGEB3V08_LOCUS3597</name>
</gene>
<evidence type="ECO:0000313" key="1">
    <source>
        <dbReference type="EMBL" id="CAD7589671.1"/>
    </source>
</evidence>
<dbReference type="PANTHER" id="PTHR21325:SF31">
    <property type="entry name" value="GH22081P-RELATED"/>
    <property type="match status" value="1"/>
</dbReference>
<dbReference type="AlphaFoldDB" id="A0A7R9JUC1"/>
<sequence>MDLAEIVGYKYINSGRYDTKEDFSVVIQPLTEEVIFPEKVTASGKRITDFDCLSTDCFHFSQKCQARDIQYRPSHHLSKARAHTIWLLECATNPSVLMNTRGGSIVPFTPTCLLAVSTCHYTALAHAATEAAANALWNNLLEPVGNKSKNWPDPFSIFLCPTEERPYFFTKKNNPI</sequence>
<accession>A0A7R9JUC1</accession>
<reference evidence="1" key="1">
    <citation type="submission" date="2020-11" db="EMBL/GenBank/DDBJ databases">
        <authorList>
            <person name="Tran Van P."/>
        </authorList>
    </citation>
    <scope>NUCLEOTIDE SEQUENCE</scope>
</reference>